<evidence type="ECO:0000256" key="15">
    <source>
        <dbReference type="SAM" id="Phobius"/>
    </source>
</evidence>
<dbReference type="EMBL" id="ABJB010978104">
    <property type="status" value="NOT_ANNOTATED_CDS"/>
    <property type="molecule type" value="Genomic_DNA"/>
</dbReference>
<evidence type="ECO:0000256" key="13">
    <source>
        <dbReference type="ARBA" id="ARBA00023180"/>
    </source>
</evidence>
<proteinExistence type="inferred from homology"/>
<dbReference type="GO" id="GO:0035725">
    <property type="term" value="P:sodium ion transmembrane transport"/>
    <property type="evidence" value="ECO:0000318"/>
    <property type="project" value="GO_Central"/>
</dbReference>
<gene>
    <name evidence="16" type="ORF">IscW_ISCW006220</name>
</gene>
<name>B7PM00_IXOSC</name>
<dbReference type="VEuPathDB" id="VectorBase:ISCW006220"/>
<sequence>MPMMHLESSLAQFSGDGNRGIFSTVPLFIGLGYTMSLYAILHIVGDSVAMSDYLMYFLTSLKSAPWTDCPEGWPTHNRTCYPIRQNATLCRSVRHRLMDTFRRQPFSQGIPLTSGDLVVLVPPKSYRDAAAGCVPGLYGPLQSFYMRRQNDWMESSFSQIQAQPLISLAAVWMLVFALAHRGFNKIKRFFYLMAVLYLVTTAMLLMRGFMLTGAMEGLAMFLYTDWSSMINLELIVPDIIIEVLSASHPPLLMNRTMVHFFICLFLLMTSIVVCSPGGASIAAIIFHNHDQYVRFVILMLESLGLRNCLIPLPTWTPSNWEQAMLHRQVSMAEGFNRTQEEQRFAELPPNISVPQEERTELSTTGATATEVLGTHLVVAGEGTFVTPGTSSWRYDSLDEIETKKKDARATANEMPESGTIHVSRKISSILNIVRKPIDTSQKGKASSRRSVTVAPSLEKMPKSTSKKIPLGKPGKGSSTSTTGTVAGQTAVDSGGRLLVLVPPLDLMALADAAPGPEVPPAPSAVAALPAKQTKRKKVRTPLA</sequence>
<dbReference type="Proteomes" id="UP000001555">
    <property type="component" value="Unassembled WGS sequence"/>
</dbReference>
<dbReference type="EMBL" id="ABJB010635074">
    <property type="status" value="NOT_ANNOTATED_CDS"/>
    <property type="molecule type" value="Genomic_DNA"/>
</dbReference>
<keyword evidence="4" id="KW-1003">Cell membrane</keyword>
<dbReference type="GO" id="GO:0051583">
    <property type="term" value="P:dopamine uptake involved in synaptic transmission"/>
    <property type="evidence" value="ECO:0000318"/>
    <property type="project" value="GO_Central"/>
</dbReference>
<evidence type="ECO:0000313" key="18">
    <source>
        <dbReference type="Proteomes" id="UP000001555"/>
    </source>
</evidence>
<evidence type="ECO:0000256" key="2">
    <source>
        <dbReference type="ARBA" id="ARBA00006459"/>
    </source>
</evidence>
<dbReference type="AlphaFoldDB" id="B7PM00"/>
<dbReference type="InParanoid" id="B7PM00"/>
<keyword evidence="6" id="KW-0479">Metal-binding</keyword>
<feature type="transmembrane region" description="Helical" evidence="15">
    <location>
        <begin position="258"/>
        <end position="286"/>
    </location>
</feature>
<feature type="region of interest" description="Disordered" evidence="14">
    <location>
        <begin position="512"/>
        <end position="543"/>
    </location>
</feature>
<feature type="compositionally biased region" description="Basic residues" evidence="14">
    <location>
        <begin position="532"/>
        <end position="543"/>
    </location>
</feature>
<dbReference type="GO" id="GO:0042734">
    <property type="term" value="C:presynaptic membrane"/>
    <property type="evidence" value="ECO:0000318"/>
    <property type="project" value="GO_Central"/>
</dbReference>
<evidence type="ECO:0000256" key="9">
    <source>
        <dbReference type="ARBA" id="ARBA00022989"/>
    </source>
</evidence>
<evidence type="ECO:0000256" key="6">
    <source>
        <dbReference type="ARBA" id="ARBA00022723"/>
    </source>
</evidence>
<keyword evidence="9 15" id="KW-1133">Transmembrane helix</keyword>
<dbReference type="GO" id="GO:0005886">
    <property type="term" value="C:plasma membrane"/>
    <property type="evidence" value="ECO:0000318"/>
    <property type="project" value="GO_Central"/>
</dbReference>
<dbReference type="GO" id="GO:0006865">
    <property type="term" value="P:amino acid transport"/>
    <property type="evidence" value="ECO:0000318"/>
    <property type="project" value="GO_Central"/>
</dbReference>
<keyword evidence="18" id="KW-1185">Reference proteome</keyword>
<evidence type="ECO:0000256" key="7">
    <source>
        <dbReference type="ARBA" id="ARBA00022775"/>
    </source>
</evidence>
<keyword evidence="10" id="KW-0915">Sodium</keyword>
<keyword evidence="13" id="KW-0325">Glycoprotein</keyword>
<dbReference type="EMBL" id="DS744655">
    <property type="protein sequence ID" value="EEC07622.1"/>
    <property type="molecule type" value="Genomic_DNA"/>
</dbReference>
<dbReference type="PANTHER" id="PTHR11616">
    <property type="entry name" value="SODIUM/CHLORIDE DEPENDENT TRANSPORTER"/>
    <property type="match status" value="1"/>
</dbReference>
<comment type="subcellular location">
    <subcellularLocation>
        <location evidence="1">Cell membrane</location>
        <topology evidence="1">Multi-pass membrane protein</topology>
    </subcellularLocation>
</comment>
<evidence type="ECO:0000313" key="17">
    <source>
        <dbReference type="EnsemblMetazoa" id="ISCW006220-PA"/>
    </source>
</evidence>
<reference evidence="17" key="2">
    <citation type="submission" date="2020-05" db="UniProtKB">
        <authorList>
            <consortium name="EnsemblMetazoa"/>
        </authorList>
    </citation>
    <scope>IDENTIFICATION</scope>
    <source>
        <strain evidence="17">wikel</strain>
    </source>
</reference>
<keyword evidence="8" id="KW-0769">Symport</keyword>
<dbReference type="GO" id="GO:0030424">
    <property type="term" value="C:axon"/>
    <property type="evidence" value="ECO:0000318"/>
    <property type="project" value="GO_Central"/>
</dbReference>
<feature type="compositionally biased region" description="Polar residues" evidence="14">
    <location>
        <begin position="438"/>
        <end position="450"/>
    </location>
</feature>
<keyword evidence="11 15" id="KW-0472">Membrane</keyword>
<dbReference type="EMBL" id="ABJB010904848">
    <property type="status" value="NOT_ANNOTATED_CDS"/>
    <property type="molecule type" value="Genomic_DNA"/>
</dbReference>
<dbReference type="EMBL" id="ABJB010137577">
    <property type="status" value="NOT_ANNOTATED_CDS"/>
    <property type="molecule type" value="Genomic_DNA"/>
</dbReference>
<dbReference type="GO" id="GO:0032809">
    <property type="term" value="C:neuronal cell body membrane"/>
    <property type="evidence" value="ECO:0000318"/>
    <property type="project" value="GO_Central"/>
</dbReference>
<dbReference type="SUPFAM" id="SSF161070">
    <property type="entry name" value="SNF-like"/>
    <property type="match status" value="1"/>
</dbReference>
<evidence type="ECO:0000256" key="11">
    <source>
        <dbReference type="ARBA" id="ARBA00023136"/>
    </source>
</evidence>
<dbReference type="HOGENOM" id="CLU_501822_0_0_1"/>
<reference evidence="16 18" key="1">
    <citation type="submission" date="2008-03" db="EMBL/GenBank/DDBJ databases">
        <title>Annotation of Ixodes scapularis.</title>
        <authorList>
            <consortium name="Ixodes scapularis Genome Project Consortium"/>
            <person name="Caler E."/>
            <person name="Hannick L.I."/>
            <person name="Bidwell S."/>
            <person name="Joardar V."/>
            <person name="Thiagarajan M."/>
            <person name="Amedeo P."/>
            <person name="Galinsky K.J."/>
            <person name="Schobel S."/>
            <person name="Inman J."/>
            <person name="Hostetler J."/>
            <person name="Miller J."/>
            <person name="Hammond M."/>
            <person name="Megy K."/>
            <person name="Lawson D."/>
            <person name="Kodira C."/>
            <person name="Sutton G."/>
            <person name="Meyer J."/>
            <person name="Hill C.A."/>
            <person name="Birren B."/>
            <person name="Nene V."/>
            <person name="Collins F."/>
            <person name="Alarcon-Chaidez F."/>
            <person name="Wikel S."/>
            <person name="Strausberg R."/>
        </authorList>
    </citation>
    <scope>NUCLEOTIDE SEQUENCE [LARGE SCALE GENOMIC DNA]</scope>
    <source>
        <strain evidence="18">Wikel</strain>
        <strain evidence="16">Wikel colony</strain>
    </source>
</reference>
<dbReference type="PaxDb" id="6945-B7PM00"/>
<feature type="region of interest" description="Disordered" evidence="14">
    <location>
        <begin position="438"/>
        <end position="488"/>
    </location>
</feature>
<evidence type="ECO:0000256" key="5">
    <source>
        <dbReference type="ARBA" id="ARBA00022692"/>
    </source>
</evidence>
<keyword evidence="12" id="KW-1015">Disulfide bond</keyword>
<organism>
    <name type="scientific">Ixodes scapularis</name>
    <name type="common">Black-legged tick</name>
    <name type="synonym">Deer tick</name>
    <dbReference type="NCBI Taxonomy" id="6945"/>
    <lineage>
        <taxon>Eukaryota</taxon>
        <taxon>Metazoa</taxon>
        <taxon>Ecdysozoa</taxon>
        <taxon>Arthropoda</taxon>
        <taxon>Chelicerata</taxon>
        <taxon>Arachnida</taxon>
        <taxon>Acari</taxon>
        <taxon>Parasitiformes</taxon>
        <taxon>Ixodida</taxon>
        <taxon>Ixodoidea</taxon>
        <taxon>Ixodidae</taxon>
        <taxon>Ixodinae</taxon>
        <taxon>Ixodes</taxon>
    </lineage>
</organism>
<feature type="compositionally biased region" description="Low complexity" evidence="14">
    <location>
        <begin position="471"/>
        <end position="484"/>
    </location>
</feature>
<keyword evidence="5 15" id="KW-0812">Transmembrane</keyword>
<dbReference type="EMBL" id="ABJB010646230">
    <property type="status" value="NOT_ANNOTATED_CDS"/>
    <property type="molecule type" value="Genomic_DNA"/>
</dbReference>
<dbReference type="EMBL" id="ABJB010650094">
    <property type="status" value="NOT_ANNOTATED_CDS"/>
    <property type="molecule type" value="Genomic_DNA"/>
</dbReference>
<keyword evidence="7" id="KW-0532">Neurotransmitter transport</keyword>
<dbReference type="EnsemblMetazoa" id="ISCW006220-RA">
    <property type="protein sequence ID" value="ISCW006220-PA"/>
    <property type="gene ID" value="ISCW006220"/>
</dbReference>
<comment type="similarity">
    <text evidence="2">Belongs to the sodium:neurotransmitter symporter (SNF) (TC 2.A.22) family.</text>
</comment>
<protein>
    <submittedName>
        <fullName evidence="16 17">Uncharacterized protein</fullName>
    </submittedName>
</protein>
<dbReference type="PROSITE" id="PS50267">
    <property type="entry name" value="NA_NEUROTRAN_SYMP_3"/>
    <property type="match status" value="1"/>
</dbReference>
<dbReference type="InterPro" id="IPR037272">
    <property type="entry name" value="SNS_sf"/>
</dbReference>
<dbReference type="GO" id="GO:0015874">
    <property type="term" value="P:norepinephrine transport"/>
    <property type="evidence" value="ECO:0000318"/>
    <property type="project" value="GO_Central"/>
</dbReference>
<dbReference type="PANTHER" id="PTHR11616:SF320">
    <property type="entry name" value="SODIUM-DEPENDENT NORADRENALINE TRANSPORTER"/>
    <property type="match status" value="1"/>
</dbReference>
<dbReference type="EMBL" id="ABJB010666721">
    <property type="status" value="NOT_ANNOTATED_CDS"/>
    <property type="molecule type" value="Genomic_DNA"/>
</dbReference>
<evidence type="ECO:0000256" key="3">
    <source>
        <dbReference type="ARBA" id="ARBA00022448"/>
    </source>
</evidence>
<evidence type="ECO:0000256" key="14">
    <source>
        <dbReference type="SAM" id="MobiDB-lite"/>
    </source>
</evidence>
<evidence type="ECO:0000256" key="4">
    <source>
        <dbReference type="ARBA" id="ARBA00022475"/>
    </source>
</evidence>
<accession>B7PM00</accession>
<evidence type="ECO:0000256" key="8">
    <source>
        <dbReference type="ARBA" id="ARBA00022847"/>
    </source>
</evidence>
<evidence type="ECO:0000256" key="1">
    <source>
        <dbReference type="ARBA" id="ARBA00004651"/>
    </source>
</evidence>
<dbReference type="VEuPathDB" id="VectorBase:ISCI006220"/>
<dbReference type="Pfam" id="PF00209">
    <property type="entry name" value="SNF"/>
    <property type="match status" value="2"/>
</dbReference>
<feature type="transmembrane region" description="Helical" evidence="15">
    <location>
        <begin position="21"/>
        <end position="45"/>
    </location>
</feature>
<feature type="transmembrane region" description="Helical" evidence="15">
    <location>
        <begin position="160"/>
        <end position="178"/>
    </location>
</feature>
<dbReference type="GO" id="GO:0046872">
    <property type="term" value="F:metal ion binding"/>
    <property type="evidence" value="ECO:0007669"/>
    <property type="project" value="UniProtKB-KW"/>
</dbReference>
<evidence type="ECO:0000256" key="10">
    <source>
        <dbReference type="ARBA" id="ARBA00023053"/>
    </source>
</evidence>
<dbReference type="EMBL" id="ABJB010740013">
    <property type="status" value="NOT_ANNOTATED_CDS"/>
    <property type="molecule type" value="Genomic_DNA"/>
</dbReference>
<dbReference type="InterPro" id="IPR000175">
    <property type="entry name" value="Na/ntran_symport"/>
</dbReference>
<feature type="transmembrane region" description="Helical" evidence="15">
    <location>
        <begin position="190"/>
        <end position="209"/>
    </location>
</feature>
<evidence type="ECO:0000256" key="12">
    <source>
        <dbReference type="ARBA" id="ARBA00023157"/>
    </source>
</evidence>
<dbReference type="GO" id="GO:0005330">
    <property type="term" value="F:dopamine:sodium symporter activity"/>
    <property type="evidence" value="ECO:0000318"/>
    <property type="project" value="GO_Central"/>
</dbReference>
<keyword evidence="3" id="KW-0813">Transport</keyword>
<evidence type="ECO:0000313" key="16">
    <source>
        <dbReference type="EMBL" id="EEC07622.1"/>
    </source>
</evidence>